<dbReference type="EMBL" id="BMQJ01000019">
    <property type="protein sequence ID" value="GGQ23700.1"/>
    <property type="molecule type" value="Genomic_DNA"/>
</dbReference>
<dbReference type="Proteomes" id="UP000611554">
    <property type="component" value="Unassembled WGS sequence"/>
</dbReference>
<sequence length="104" mass="10801">MTRATVSSLTRSESTTPGTKGMSLAELLALPAAVDLVTAGRAWGLGRTKSHDLARAGEFPCPVLRLGNAYRVTRADLLRSLGIDPLQVDTSRSPALEGGPDAAA</sequence>
<proteinExistence type="predicted"/>
<evidence type="ECO:0000313" key="2">
    <source>
        <dbReference type="EMBL" id="GGQ23700.1"/>
    </source>
</evidence>
<feature type="compositionally biased region" description="Polar residues" evidence="1">
    <location>
        <begin position="1"/>
        <end position="18"/>
    </location>
</feature>
<evidence type="ECO:0000256" key="1">
    <source>
        <dbReference type="SAM" id="MobiDB-lite"/>
    </source>
</evidence>
<keyword evidence="3" id="KW-1185">Reference proteome</keyword>
<name>A0ABQ2RE50_9ACTN</name>
<evidence type="ECO:0000313" key="3">
    <source>
        <dbReference type="Proteomes" id="UP000611554"/>
    </source>
</evidence>
<gene>
    <name evidence="2" type="ORF">GCM10010140_62480</name>
</gene>
<comment type="caution">
    <text evidence="2">The sequence shown here is derived from an EMBL/GenBank/DDBJ whole genome shotgun (WGS) entry which is preliminary data.</text>
</comment>
<reference evidence="3" key="1">
    <citation type="journal article" date="2019" name="Int. J. Syst. Evol. Microbiol.">
        <title>The Global Catalogue of Microorganisms (GCM) 10K type strain sequencing project: providing services to taxonomists for standard genome sequencing and annotation.</title>
        <authorList>
            <consortium name="The Broad Institute Genomics Platform"/>
            <consortium name="The Broad Institute Genome Sequencing Center for Infectious Disease"/>
            <person name="Wu L."/>
            <person name="Ma J."/>
        </authorList>
    </citation>
    <scope>NUCLEOTIDE SEQUENCE [LARGE SCALE GENOMIC DNA]</scope>
    <source>
        <strain evidence="3">JCM 3115</strain>
    </source>
</reference>
<evidence type="ECO:0008006" key="4">
    <source>
        <dbReference type="Google" id="ProtNLM"/>
    </source>
</evidence>
<protein>
    <recommendedName>
        <fullName evidence="4">DNA-binding protein</fullName>
    </recommendedName>
</protein>
<organism evidence="2 3">
    <name type="scientific">Streptosporangium pseudovulgare</name>
    <dbReference type="NCBI Taxonomy" id="35765"/>
    <lineage>
        <taxon>Bacteria</taxon>
        <taxon>Bacillati</taxon>
        <taxon>Actinomycetota</taxon>
        <taxon>Actinomycetes</taxon>
        <taxon>Streptosporangiales</taxon>
        <taxon>Streptosporangiaceae</taxon>
        <taxon>Streptosporangium</taxon>
    </lineage>
</organism>
<feature type="region of interest" description="Disordered" evidence="1">
    <location>
        <begin position="1"/>
        <end position="20"/>
    </location>
</feature>
<accession>A0ABQ2RE50</accession>